<protein>
    <submittedName>
        <fullName evidence="2">Uncharacterized protein</fullName>
    </submittedName>
</protein>
<gene>
    <name evidence="2" type="ORF">E2C01_041373</name>
</gene>
<dbReference type="EMBL" id="VSRR010007835">
    <property type="protein sequence ID" value="MPC47622.1"/>
    <property type="molecule type" value="Genomic_DNA"/>
</dbReference>
<name>A0A5B7FMF9_PORTR</name>
<sequence>MPSTCESYSLLPHSYTAEIFHQMDVDEDDGWKKSQTPRGNAVWYWLSSPTVTPTSLQSPTAHADTDGRDWIPNSSRLNPT</sequence>
<dbReference type="AlphaFoldDB" id="A0A5B7FMF9"/>
<organism evidence="2 3">
    <name type="scientific">Portunus trituberculatus</name>
    <name type="common">Swimming crab</name>
    <name type="synonym">Neptunus trituberculatus</name>
    <dbReference type="NCBI Taxonomy" id="210409"/>
    <lineage>
        <taxon>Eukaryota</taxon>
        <taxon>Metazoa</taxon>
        <taxon>Ecdysozoa</taxon>
        <taxon>Arthropoda</taxon>
        <taxon>Crustacea</taxon>
        <taxon>Multicrustacea</taxon>
        <taxon>Malacostraca</taxon>
        <taxon>Eumalacostraca</taxon>
        <taxon>Eucarida</taxon>
        <taxon>Decapoda</taxon>
        <taxon>Pleocyemata</taxon>
        <taxon>Brachyura</taxon>
        <taxon>Eubrachyura</taxon>
        <taxon>Portunoidea</taxon>
        <taxon>Portunidae</taxon>
        <taxon>Portuninae</taxon>
        <taxon>Portunus</taxon>
    </lineage>
</organism>
<accession>A0A5B7FMF9</accession>
<reference evidence="2 3" key="1">
    <citation type="submission" date="2019-05" db="EMBL/GenBank/DDBJ databases">
        <title>Another draft genome of Portunus trituberculatus and its Hox gene families provides insights of decapod evolution.</title>
        <authorList>
            <person name="Jeong J.-H."/>
            <person name="Song I."/>
            <person name="Kim S."/>
            <person name="Choi T."/>
            <person name="Kim D."/>
            <person name="Ryu S."/>
            <person name="Kim W."/>
        </authorList>
    </citation>
    <scope>NUCLEOTIDE SEQUENCE [LARGE SCALE GENOMIC DNA]</scope>
    <source>
        <tissue evidence="2">Muscle</tissue>
    </source>
</reference>
<feature type="region of interest" description="Disordered" evidence="1">
    <location>
        <begin position="51"/>
        <end position="80"/>
    </location>
</feature>
<evidence type="ECO:0000256" key="1">
    <source>
        <dbReference type="SAM" id="MobiDB-lite"/>
    </source>
</evidence>
<proteinExistence type="predicted"/>
<feature type="compositionally biased region" description="Polar residues" evidence="1">
    <location>
        <begin position="51"/>
        <end position="60"/>
    </location>
</feature>
<comment type="caution">
    <text evidence="2">The sequence shown here is derived from an EMBL/GenBank/DDBJ whole genome shotgun (WGS) entry which is preliminary data.</text>
</comment>
<keyword evidence="3" id="KW-1185">Reference proteome</keyword>
<evidence type="ECO:0000313" key="3">
    <source>
        <dbReference type="Proteomes" id="UP000324222"/>
    </source>
</evidence>
<evidence type="ECO:0000313" key="2">
    <source>
        <dbReference type="EMBL" id="MPC47622.1"/>
    </source>
</evidence>
<dbReference type="Proteomes" id="UP000324222">
    <property type="component" value="Unassembled WGS sequence"/>
</dbReference>